<dbReference type="InterPro" id="IPR001737">
    <property type="entry name" value="KsgA/Erm"/>
</dbReference>
<dbReference type="GO" id="GO:0052908">
    <property type="term" value="F:16S rRNA (adenine(1518)-N(6)/adenine(1519)-N(6))-dimethyltransferase activity"/>
    <property type="evidence" value="ECO:0007669"/>
    <property type="project" value="UniProtKB-EC"/>
</dbReference>
<dbReference type="RefSeq" id="WP_138603227.1">
    <property type="nucleotide sequence ID" value="NZ_VCIA01000001.1"/>
</dbReference>
<dbReference type="InterPro" id="IPR020596">
    <property type="entry name" value="rRNA_Ade_Mease_Trfase_CS"/>
</dbReference>
<dbReference type="SMART" id="SM00650">
    <property type="entry name" value="rADc"/>
    <property type="match status" value="1"/>
</dbReference>
<protein>
    <recommendedName>
        <fullName evidence="7">Ribosomal RNA small subunit methyltransferase A</fullName>
        <ecNumber evidence="7">2.1.1.182</ecNumber>
    </recommendedName>
    <alternativeName>
        <fullName evidence="7">16S rRNA (adenine(1518)-N(6)/adenine(1519)-N(6))-dimethyltransferase</fullName>
    </alternativeName>
    <alternativeName>
        <fullName evidence="7">16S rRNA dimethyladenosine transferase</fullName>
    </alternativeName>
    <alternativeName>
        <fullName evidence="7">16S rRNA dimethylase</fullName>
    </alternativeName>
    <alternativeName>
        <fullName evidence="7">S-adenosylmethionine-6-N', N'-adenosyl(rRNA) dimethyltransferase</fullName>
    </alternativeName>
</protein>
<keyword evidence="5 7" id="KW-0949">S-adenosyl-L-methionine</keyword>
<dbReference type="PANTHER" id="PTHR11727">
    <property type="entry name" value="DIMETHYLADENOSINE TRANSFERASE"/>
    <property type="match status" value="1"/>
</dbReference>
<feature type="binding site" evidence="7 8">
    <location>
        <position position="103"/>
    </location>
    <ligand>
        <name>S-adenosyl-L-methionine</name>
        <dbReference type="ChEBI" id="CHEBI:59789"/>
    </ligand>
</feature>
<comment type="subcellular location">
    <subcellularLocation>
        <location evidence="7">Cytoplasm</location>
    </subcellularLocation>
</comment>
<dbReference type="InterPro" id="IPR029063">
    <property type="entry name" value="SAM-dependent_MTases_sf"/>
</dbReference>
<dbReference type="InterPro" id="IPR011530">
    <property type="entry name" value="rRNA_adenine_dimethylase"/>
</dbReference>
<dbReference type="CDD" id="cd02440">
    <property type="entry name" value="AdoMet_MTases"/>
    <property type="match status" value="1"/>
</dbReference>
<evidence type="ECO:0000256" key="3">
    <source>
        <dbReference type="ARBA" id="ARBA00022603"/>
    </source>
</evidence>
<feature type="binding site" evidence="7 8">
    <location>
        <position position="32"/>
    </location>
    <ligand>
        <name>S-adenosyl-L-methionine</name>
        <dbReference type="ChEBI" id="CHEBI:59789"/>
    </ligand>
</feature>
<feature type="binding site" evidence="7 8">
    <location>
        <position position="57"/>
    </location>
    <ligand>
        <name>S-adenosyl-L-methionine</name>
        <dbReference type="ChEBI" id="CHEBI:59789"/>
    </ligand>
</feature>
<feature type="binding site" evidence="7 8">
    <location>
        <position position="30"/>
    </location>
    <ligand>
        <name>S-adenosyl-L-methionine</name>
        <dbReference type="ChEBI" id="CHEBI:59789"/>
    </ligand>
</feature>
<evidence type="ECO:0000256" key="8">
    <source>
        <dbReference type="PROSITE-ProRule" id="PRU01026"/>
    </source>
</evidence>
<dbReference type="PROSITE" id="PS51689">
    <property type="entry name" value="SAM_RNA_A_N6_MT"/>
    <property type="match status" value="1"/>
</dbReference>
<keyword evidence="1 7" id="KW-0963">Cytoplasm</keyword>
<keyword evidence="2 7" id="KW-0698">rRNA processing</keyword>
<organism evidence="10 11">
    <name type="scientific">Lentibacillus cibarius</name>
    <dbReference type="NCBI Taxonomy" id="2583219"/>
    <lineage>
        <taxon>Bacteria</taxon>
        <taxon>Bacillati</taxon>
        <taxon>Bacillota</taxon>
        <taxon>Bacilli</taxon>
        <taxon>Bacillales</taxon>
        <taxon>Bacillaceae</taxon>
        <taxon>Lentibacillus</taxon>
    </lineage>
</organism>
<evidence type="ECO:0000256" key="6">
    <source>
        <dbReference type="ARBA" id="ARBA00022884"/>
    </source>
</evidence>
<evidence type="ECO:0000256" key="5">
    <source>
        <dbReference type="ARBA" id="ARBA00022691"/>
    </source>
</evidence>
<evidence type="ECO:0000256" key="7">
    <source>
        <dbReference type="HAMAP-Rule" id="MF_00607"/>
    </source>
</evidence>
<dbReference type="EC" id="2.1.1.182" evidence="7"/>
<dbReference type="Pfam" id="PF00398">
    <property type="entry name" value="RrnaAD"/>
    <property type="match status" value="1"/>
</dbReference>
<evidence type="ECO:0000313" key="10">
    <source>
        <dbReference type="EMBL" id="TMN22318.1"/>
    </source>
</evidence>
<dbReference type="InterPro" id="IPR020598">
    <property type="entry name" value="rRNA_Ade_methylase_Trfase_N"/>
</dbReference>
<dbReference type="GO" id="GO:0005829">
    <property type="term" value="C:cytosol"/>
    <property type="evidence" value="ECO:0007669"/>
    <property type="project" value="TreeGrafter"/>
</dbReference>
<dbReference type="Gene3D" id="3.40.50.150">
    <property type="entry name" value="Vaccinia Virus protein VP39"/>
    <property type="match status" value="1"/>
</dbReference>
<keyword evidence="6 7" id="KW-0694">RNA-binding</keyword>
<dbReference type="NCBIfam" id="TIGR00755">
    <property type="entry name" value="ksgA"/>
    <property type="match status" value="1"/>
</dbReference>
<keyword evidence="3 7" id="KW-0489">Methyltransferase</keyword>
<dbReference type="SUPFAM" id="SSF53335">
    <property type="entry name" value="S-adenosyl-L-methionine-dependent methyltransferases"/>
    <property type="match status" value="1"/>
</dbReference>
<evidence type="ECO:0000256" key="1">
    <source>
        <dbReference type="ARBA" id="ARBA00022490"/>
    </source>
</evidence>
<name>A0A5S3QKG4_9BACI</name>
<keyword evidence="4 7" id="KW-0808">Transferase</keyword>
<comment type="function">
    <text evidence="7">Specifically dimethylates two adjacent adenosines (A1518 and A1519) in the loop of a conserved hairpin near the 3'-end of 16S rRNA in the 30S particle. May play a critical role in biogenesis of 30S subunits.</text>
</comment>
<evidence type="ECO:0000259" key="9">
    <source>
        <dbReference type="SMART" id="SM00650"/>
    </source>
</evidence>
<evidence type="ECO:0000256" key="2">
    <source>
        <dbReference type="ARBA" id="ARBA00022552"/>
    </source>
</evidence>
<dbReference type="HAMAP" id="MF_00607">
    <property type="entry name" value="16SrRNA_methyltr_A"/>
    <property type="match status" value="1"/>
</dbReference>
<comment type="similarity">
    <text evidence="7">Belongs to the class I-like SAM-binding methyltransferase superfamily. rRNA adenine N(6)-methyltransferase family. RsmA subfamily.</text>
</comment>
<dbReference type="Proteomes" id="UP000306980">
    <property type="component" value="Unassembled WGS sequence"/>
</dbReference>
<dbReference type="PROSITE" id="PS01131">
    <property type="entry name" value="RRNA_A_DIMETH"/>
    <property type="match status" value="1"/>
</dbReference>
<dbReference type="EMBL" id="VCIA01000001">
    <property type="protein sequence ID" value="TMN22318.1"/>
    <property type="molecule type" value="Genomic_DNA"/>
</dbReference>
<gene>
    <name evidence="7 10" type="primary">rsmA</name>
    <name evidence="7" type="synonym">ksgA</name>
    <name evidence="10" type="ORF">FFL34_09375</name>
</gene>
<dbReference type="PANTHER" id="PTHR11727:SF7">
    <property type="entry name" value="DIMETHYLADENOSINE TRANSFERASE-RELATED"/>
    <property type="match status" value="1"/>
</dbReference>
<evidence type="ECO:0000313" key="11">
    <source>
        <dbReference type="Proteomes" id="UP000306980"/>
    </source>
</evidence>
<comment type="caution">
    <text evidence="10">The sequence shown here is derived from an EMBL/GenBank/DDBJ whole genome shotgun (WGS) entry which is preliminary data.</text>
</comment>
<accession>A0A5S3QKG4</accession>
<feature type="binding site" evidence="7 8">
    <location>
        <position position="78"/>
    </location>
    <ligand>
        <name>S-adenosyl-L-methionine</name>
        <dbReference type="ChEBI" id="CHEBI:59789"/>
    </ligand>
</feature>
<proteinExistence type="inferred from homology"/>
<feature type="domain" description="Ribosomal RNA adenine methylase transferase N-terminal" evidence="9">
    <location>
        <begin position="37"/>
        <end position="213"/>
    </location>
</feature>
<dbReference type="OrthoDB" id="9814755at2"/>
<comment type="catalytic activity">
    <reaction evidence="7">
        <text>adenosine(1518)/adenosine(1519) in 16S rRNA + 4 S-adenosyl-L-methionine = N(6)-dimethyladenosine(1518)/N(6)-dimethyladenosine(1519) in 16S rRNA + 4 S-adenosyl-L-homocysteine + 4 H(+)</text>
        <dbReference type="Rhea" id="RHEA:19609"/>
        <dbReference type="Rhea" id="RHEA-COMP:10232"/>
        <dbReference type="Rhea" id="RHEA-COMP:10233"/>
        <dbReference type="ChEBI" id="CHEBI:15378"/>
        <dbReference type="ChEBI" id="CHEBI:57856"/>
        <dbReference type="ChEBI" id="CHEBI:59789"/>
        <dbReference type="ChEBI" id="CHEBI:74411"/>
        <dbReference type="ChEBI" id="CHEBI:74493"/>
        <dbReference type="EC" id="2.1.1.182"/>
    </reaction>
</comment>
<reference evidence="10 11" key="1">
    <citation type="submission" date="2019-05" db="EMBL/GenBank/DDBJ databases">
        <title>Genomic analysis of Lentibacillus sp. NKC220-2.</title>
        <authorList>
            <person name="Oh Y.J."/>
        </authorList>
    </citation>
    <scope>NUCLEOTIDE SEQUENCE [LARGE SCALE GENOMIC DNA]</scope>
    <source>
        <strain evidence="10 11">NKC220-2</strain>
    </source>
</reference>
<feature type="binding site" evidence="7 8">
    <location>
        <position position="128"/>
    </location>
    <ligand>
        <name>S-adenosyl-L-methionine</name>
        <dbReference type="ChEBI" id="CHEBI:59789"/>
    </ligand>
</feature>
<dbReference type="GO" id="GO:0003723">
    <property type="term" value="F:RNA binding"/>
    <property type="evidence" value="ECO:0007669"/>
    <property type="project" value="UniProtKB-UniRule"/>
</dbReference>
<dbReference type="AlphaFoldDB" id="A0A5S3QKG4"/>
<evidence type="ECO:0000256" key="4">
    <source>
        <dbReference type="ARBA" id="ARBA00022679"/>
    </source>
</evidence>
<dbReference type="Gene3D" id="1.10.8.100">
    <property type="entry name" value="Ribosomal RNA adenine dimethylase-like, domain 2"/>
    <property type="match status" value="1"/>
</dbReference>
<dbReference type="InterPro" id="IPR023165">
    <property type="entry name" value="rRNA_Ade_diMease-like_C"/>
</dbReference>
<dbReference type="FunFam" id="3.40.50.150:FF:000023">
    <property type="entry name" value="Ribosomal RNA small subunit methyltransferase A"/>
    <property type="match status" value="1"/>
</dbReference>
<sequence length="293" mass="32987">MNEKPIATPKRTAEILHKYGFSFKKSLGQNFIIDTNILQKIIHSAGIHKTSGVIEVGPGIGALTQQLAIAADKVVAYEIDQRLLPILKDTLQDVSNTMIIHQDILEADVRAMINDHFNTGQPVHVVANLPYYITTPILMKLLREKLPVASFTVMIQKEVAARMAAEPNSKQYGSLTIAVQYYTDAEVVMNVPRNVFMPPPNVDSSVLRLTKKAERPVEIDDEEYFFTLVQACFAQRRKTLRNNLLRHFGDAVDKDTISLVLNEIDIDPARRGESLNMTEFAAMANAFYRKFKN</sequence>